<protein>
    <submittedName>
        <fullName evidence="2">Uncharacterized protein</fullName>
    </submittedName>
</protein>
<sequence>MAVDPNAPELPKTRMQSTFSTGRQIFIFSFYIFYLAANIAFLGMVSDQLHKYGNVWTHYPDGRWYHSLGLGLFIGIFFTMVGLAHAFLNHPILMFCHFAGATMSGIVAGLFTATPFGHGRQCSNPVDSFPAKYQPFIGECRKITAITALAWTMFGLNTLALFYLAADGFNCVRNHTSIYAPWEPPAKIKDEESETEHHH</sequence>
<feature type="transmembrane region" description="Helical" evidence="1">
    <location>
        <begin position="64"/>
        <end position="85"/>
    </location>
</feature>
<keyword evidence="1" id="KW-0472">Membrane</keyword>
<organism evidence="2 3">
    <name type="scientific">Cutaneotrichosporon cavernicola</name>
    <dbReference type="NCBI Taxonomy" id="279322"/>
    <lineage>
        <taxon>Eukaryota</taxon>
        <taxon>Fungi</taxon>
        <taxon>Dikarya</taxon>
        <taxon>Basidiomycota</taxon>
        <taxon>Agaricomycotina</taxon>
        <taxon>Tremellomycetes</taxon>
        <taxon>Trichosporonales</taxon>
        <taxon>Trichosporonaceae</taxon>
        <taxon>Cutaneotrichosporon</taxon>
    </lineage>
</organism>
<proteinExistence type="predicted"/>
<keyword evidence="1" id="KW-1133">Transmembrane helix</keyword>
<feature type="transmembrane region" description="Helical" evidence="1">
    <location>
        <begin position="25"/>
        <end position="44"/>
    </location>
</feature>
<evidence type="ECO:0000313" key="3">
    <source>
        <dbReference type="Proteomes" id="UP001233271"/>
    </source>
</evidence>
<dbReference type="KEGG" id="ccac:CcaHIS019_0606750"/>
<keyword evidence="3" id="KW-1185">Reference proteome</keyword>
<accession>A0AA48QYB3</accession>
<dbReference type="AlphaFoldDB" id="A0AA48QYB3"/>
<dbReference type="EMBL" id="AP028217">
    <property type="protein sequence ID" value="BEI94216.1"/>
    <property type="molecule type" value="Genomic_DNA"/>
</dbReference>
<reference evidence="2" key="1">
    <citation type="journal article" date="2023" name="BMC Genomics">
        <title>Chromosome-level genome assemblies of Cutaneotrichosporon spp. (Trichosporonales, Basidiomycota) reveal imbalanced evolution between nucleotide sequences and chromosome synteny.</title>
        <authorList>
            <person name="Kobayashi Y."/>
            <person name="Kayamori A."/>
            <person name="Aoki K."/>
            <person name="Shiwa Y."/>
            <person name="Matsutani M."/>
            <person name="Fujita N."/>
            <person name="Sugita T."/>
            <person name="Iwasaki W."/>
            <person name="Tanaka N."/>
            <person name="Takashima M."/>
        </authorList>
    </citation>
    <scope>NUCLEOTIDE SEQUENCE</scope>
    <source>
        <strain evidence="2">HIS019</strain>
    </source>
</reference>
<feature type="transmembrane region" description="Helical" evidence="1">
    <location>
        <begin position="92"/>
        <end position="111"/>
    </location>
</feature>
<gene>
    <name evidence="2" type="ORF">CcaverHIS019_0606750</name>
</gene>
<name>A0AA48QYB3_9TREE</name>
<evidence type="ECO:0000256" key="1">
    <source>
        <dbReference type="SAM" id="Phobius"/>
    </source>
</evidence>
<keyword evidence="1" id="KW-0812">Transmembrane</keyword>
<dbReference type="Proteomes" id="UP001233271">
    <property type="component" value="Chromosome 6"/>
</dbReference>
<dbReference type="RefSeq" id="XP_060459481.1">
    <property type="nucleotide sequence ID" value="XM_060603159.1"/>
</dbReference>
<feature type="transmembrane region" description="Helical" evidence="1">
    <location>
        <begin position="143"/>
        <end position="165"/>
    </location>
</feature>
<dbReference type="GeneID" id="85498086"/>
<evidence type="ECO:0000313" key="2">
    <source>
        <dbReference type="EMBL" id="BEI94216.1"/>
    </source>
</evidence>